<accession>A0ABV5QS61</accession>
<dbReference type="InterPro" id="IPR036188">
    <property type="entry name" value="FAD/NAD-bd_sf"/>
</dbReference>
<dbReference type="SUPFAM" id="SSF51905">
    <property type="entry name" value="FAD/NAD(P)-binding domain"/>
    <property type="match status" value="1"/>
</dbReference>
<dbReference type="Pfam" id="PF01593">
    <property type="entry name" value="Amino_oxidase"/>
    <property type="match status" value="1"/>
</dbReference>
<evidence type="ECO:0000313" key="2">
    <source>
        <dbReference type="EMBL" id="MFB9556350.1"/>
    </source>
</evidence>
<dbReference type="EC" id="1.-.-.-" evidence="2"/>
<dbReference type="PANTHER" id="PTHR42841">
    <property type="entry name" value="AMINE OXIDASE"/>
    <property type="match status" value="1"/>
</dbReference>
<keyword evidence="2" id="KW-0560">Oxidoreductase</keyword>
<dbReference type="GO" id="GO:0016491">
    <property type="term" value="F:oxidoreductase activity"/>
    <property type="evidence" value="ECO:0007669"/>
    <property type="project" value="UniProtKB-KW"/>
</dbReference>
<comment type="caution">
    <text evidence="2">The sequence shown here is derived from an EMBL/GenBank/DDBJ whole genome shotgun (WGS) entry which is preliminary data.</text>
</comment>
<proteinExistence type="predicted"/>
<name>A0ABV5QS61_9ACTN</name>
<sequence length="418" mass="44339">MGTSEAGRYDVVVVGAGAAGLACAGDLCAAGLRVRLVEADDTVGGRMRTDRMAGFVVDRGFQVFNTAYPQVRRRLDLKALRLRPFSPGVVVHTEDGPRRFTDPTRGLRHGRDLLPGRLASARDLAAVTALTARDMLAPARVLRRGRDGTTRTALAEAGVSPELVETFFRPFLSGVFLEDELETSARFFHLVWRSMMRGTLSLPAEGIGAVPAQLASRLPPGVLRTGSPVTAVAADGVTLAGKEELRARAVVVATGQRVAAGLLPGLSVPEGRTVTTLYHAAAEPPTTEPVLHVDARRRFLNTCVLTALQPRFSADGRALVATSVLGAPDAARAATVLRALGEVYGTDTRTWEPVHRVTVRDALPAMPGPAPLSRRTRFAPGRYVCGDHRATASLQGALASGARAAREVTADLRDGRIG</sequence>
<protein>
    <submittedName>
        <fullName evidence="2">NAD(P)/FAD-dependent oxidoreductase</fullName>
        <ecNumber evidence="2">1.-.-.-</ecNumber>
    </submittedName>
</protein>
<gene>
    <name evidence="2" type="ORF">ACFFTP_19415</name>
</gene>
<evidence type="ECO:0000313" key="3">
    <source>
        <dbReference type="Proteomes" id="UP001589716"/>
    </source>
</evidence>
<evidence type="ECO:0000259" key="1">
    <source>
        <dbReference type="Pfam" id="PF01593"/>
    </source>
</evidence>
<feature type="domain" description="Amine oxidase" evidence="1">
    <location>
        <begin position="19"/>
        <end position="408"/>
    </location>
</feature>
<dbReference type="InterPro" id="IPR002937">
    <property type="entry name" value="Amino_oxidase"/>
</dbReference>
<organism evidence="2 3">
    <name type="scientific">Streptomyces roseoviridis</name>
    <dbReference type="NCBI Taxonomy" id="67361"/>
    <lineage>
        <taxon>Bacteria</taxon>
        <taxon>Bacillati</taxon>
        <taxon>Actinomycetota</taxon>
        <taxon>Actinomycetes</taxon>
        <taxon>Kitasatosporales</taxon>
        <taxon>Streptomycetaceae</taxon>
        <taxon>Streptomyces</taxon>
    </lineage>
</organism>
<dbReference type="Proteomes" id="UP001589716">
    <property type="component" value="Unassembled WGS sequence"/>
</dbReference>
<dbReference type="EMBL" id="JBHMCT010000012">
    <property type="protein sequence ID" value="MFB9556350.1"/>
    <property type="molecule type" value="Genomic_DNA"/>
</dbReference>
<dbReference type="Gene3D" id="3.50.50.60">
    <property type="entry name" value="FAD/NAD(P)-binding domain"/>
    <property type="match status" value="1"/>
</dbReference>
<reference evidence="2 3" key="1">
    <citation type="submission" date="2024-09" db="EMBL/GenBank/DDBJ databases">
        <authorList>
            <person name="Sun Q."/>
            <person name="Mori K."/>
        </authorList>
    </citation>
    <scope>NUCLEOTIDE SEQUENCE [LARGE SCALE GENOMIC DNA]</scope>
    <source>
        <strain evidence="2 3">JCM 4414</strain>
    </source>
</reference>
<keyword evidence="3" id="KW-1185">Reference proteome</keyword>
<dbReference type="RefSeq" id="WP_345490803.1">
    <property type="nucleotide sequence ID" value="NZ_BAAAWU010000001.1"/>
</dbReference>